<dbReference type="SMART" id="SM00670">
    <property type="entry name" value="PINc"/>
    <property type="match status" value="1"/>
</dbReference>
<dbReference type="InterPro" id="IPR012340">
    <property type="entry name" value="NA-bd_OB-fold"/>
</dbReference>
<dbReference type="Gene3D" id="3.40.50.1010">
    <property type="entry name" value="5'-nuclease"/>
    <property type="match status" value="1"/>
</dbReference>
<dbReference type="GO" id="GO:0004519">
    <property type="term" value="F:endonuclease activity"/>
    <property type="evidence" value="ECO:0007669"/>
    <property type="project" value="TreeGrafter"/>
</dbReference>
<dbReference type="GO" id="GO:0016075">
    <property type="term" value="P:rRNA catabolic process"/>
    <property type="evidence" value="ECO:0007669"/>
    <property type="project" value="TreeGrafter"/>
</dbReference>
<evidence type="ECO:0000313" key="2">
    <source>
        <dbReference type="EMBL" id="CRK23311.1"/>
    </source>
</evidence>
<feature type="domain" description="PIN" evidence="1">
    <location>
        <begin position="85"/>
        <end position="205"/>
    </location>
</feature>
<dbReference type="CDD" id="cd09862">
    <property type="entry name" value="PIN_Rrp44-like"/>
    <property type="match status" value="1"/>
</dbReference>
<proteinExistence type="predicted"/>
<organism evidence="2 3">
    <name type="scientific">Verticillium longisporum</name>
    <name type="common">Verticillium dahliae var. longisporum</name>
    <dbReference type="NCBI Taxonomy" id="100787"/>
    <lineage>
        <taxon>Eukaryota</taxon>
        <taxon>Fungi</taxon>
        <taxon>Dikarya</taxon>
        <taxon>Ascomycota</taxon>
        <taxon>Pezizomycotina</taxon>
        <taxon>Sordariomycetes</taxon>
        <taxon>Hypocreomycetidae</taxon>
        <taxon>Glomerellales</taxon>
        <taxon>Plectosphaerellaceae</taxon>
        <taxon>Verticillium</taxon>
    </lineage>
</organism>
<dbReference type="GO" id="GO:0000175">
    <property type="term" value="F:3'-5'-RNA exonuclease activity"/>
    <property type="evidence" value="ECO:0007669"/>
    <property type="project" value="TreeGrafter"/>
</dbReference>
<gene>
    <name evidence="2" type="ORF">BN1723_012939</name>
</gene>
<name>A0A0G4LMR6_VERLO</name>
<dbReference type="SUPFAM" id="SSF88723">
    <property type="entry name" value="PIN domain-like"/>
    <property type="match status" value="1"/>
</dbReference>
<dbReference type="InterPro" id="IPR029060">
    <property type="entry name" value="PIN-like_dom_sf"/>
</dbReference>
<dbReference type="InterPro" id="IPR033770">
    <property type="entry name" value="RRP44_S1"/>
</dbReference>
<dbReference type="Proteomes" id="UP000045706">
    <property type="component" value="Unassembled WGS sequence"/>
</dbReference>
<dbReference type="Gene3D" id="2.40.50.140">
    <property type="entry name" value="Nucleic acid-binding proteins"/>
    <property type="match status" value="1"/>
</dbReference>
<dbReference type="AlphaFoldDB" id="A0A0G4LMR6"/>
<dbReference type="Pfam" id="PF17215">
    <property type="entry name" value="Rrp44_S1"/>
    <property type="match status" value="1"/>
</dbReference>
<dbReference type="PANTHER" id="PTHR23355">
    <property type="entry name" value="RIBONUCLEASE"/>
    <property type="match status" value="1"/>
</dbReference>
<dbReference type="FunFam" id="3.40.50.1010:FF:000010">
    <property type="entry name" value="Exosome complex exonuclease DIS3"/>
    <property type="match status" value="1"/>
</dbReference>
<evidence type="ECO:0000259" key="1">
    <source>
        <dbReference type="SMART" id="SM00670"/>
    </source>
</evidence>
<accession>A0A0G4LMR6</accession>
<dbReference type="InterPro" id="IPR002716">
    <property type="entry name" value="PIN_dom"/>
</dbReference>
<dbReference type="GO" id="GO:0000177">
    <property type="term" value="C:cytoplasmic exosome (RNase complex)"/>
    <property type="evidence" value="ECO:0007669"/>
    <property type="project" value="TreeGrafter"/>
</dbReference>
<dbReference type="EMBL" id="CVQI01014447">
    <property type="protein sequence ID" value="CRK23311.1"/>
    <property type="molecule type" value="Genomic_DNA"/>
</dbReference>
<evidence type="ECO:0000313" key="3">
    <source>
        <dbReference type="Proteomes" id="UP000045706"/>
    </source>
</evidence>
<dbReference type="InterPro" id="IPR050180">
    <property type="entry name" value="RNR_Ribonuclease"/>
</dbReference>
<dbReference type="GO" id="GO:0071031">
    <property type="term" value="P:nuclear mRNA surveillance of mRNA 3'-end processing"/>
    <property type="evidence" value="ECO:0007669"/>
    <property type="project" value="TreeGrafter"/>
</dbReference>
<dbReference type="SUPFAM" id="SSF50249">
    <property type="entry name" value="Nucleic acid-binding proteins"/>
    <property type="match status" value="1"/>
</dbReference>
<dbReference type="GO" id="GO:0000176">
    <property type="term" value="C:nuclear exosome (RNase complex)"/>
    <property type="evidence" value="ECO:0007669"/>
    <property type="project" value="TreeGrafter"/>
</dbReference>
<dbReference type="Pfam" id="PF13638">
    <property type="entry name" value="PIN_4"/>
    <property type="match status" value="1"/>
</dbReference>
<dbReference type="PANTHER" id="PTHR23355:SF35">
    <property type="entry name" value="EXOSOME COMPLEX EXONUCLEASE RRP44"/>
    <property type="match status" value="1"/>
</dbReference>
<reference evidence="3" key="1">
    <citation type="submission" date="2015-05" db="EMBL/GenBank/DDBJ databases">
        <authorList>
            <person name="Fogelqvist Johan"/>
        </authorList>
    </citation>
    <scope>NUCLEOTIDE SEQUENCE [LARGE SCALE GENOMIC DNA]</scope>
</reference>
<protein>
    <recommendedName>
        <fullName evidence="1">PIN domain-containing protein</fullName>
    </recommendedName>
</protein>
<sequence length="373" mass="41947">MTSLKRTLDRDPAASNLSSKVYVRSTKSGKVQKIVREVYLRQDIPCSSNLCRQCHLIAPRDAGGKAQPFVLSDKPAGTKAFPQGHYIIPDTNALLNAMDLFEQSSAFYDVIVLQTVLEELRNRSLPLYNRLIGLTKSEDKRFYVFFNEFRLETYIHRETNETVNDRNDRAVRRSVKWYGEHLAEHGSAAQPPAVVMLSDDQDCLRKAKADGLHGMSLAEYVGSLEEAHRQLAAAIGYEAVHPAVRSRGRLEAVCKNINVRHRNAQLAGRASIAYYVGQALKGREAEEDAFVMKIFSNGFVVLVPRFGIEGLIRLRDLAAPEPDSTFDADNYVLETTGSREVKVELFQKVRVRVQDDMDERTGKRGVKMELVTA</sequence>